<dbReference type="OrthoDB" id="5857104at2759"/>
<evidence type="ECO:0000313" key="10">
    <source>
        <dbReference type="Proteomes" id="UP000267096"/>
    </source>
</evidence>
<dbReference type="EMBL" id="UYRR01031724">
    <property type="protein sequence ID" value="VDK52169.1"/>
    <property type="molecule type" value="Genomic_DNA"/>
</dbReference>
<feature type="region of interest" description="Disordered" evidence="6">
    <location>
        <begin position="1290"/>
        <end position="1426"/>
    </location>
</feature>
<organism evidence="11">
    <name type="scientific">Anisakis simplex</name>
    <name type="common">Herring worm</name>
    <dbReference type="NCBI Taxonomy" id="6269"/>
    <lineage>
        <taxon>Eukaryota</taxon>
        <taxon>Metazoa</taxon>
        <taxon>Ecdysozoa</taxon>
        <taxon>Nematoda</taxon>
        <taxon>Chromadorea</taxon>
        <taxon>Rhabditida</taxon>
        <taxon>Spirurina</taxon>
        <taxon>Ascaridomorpha</taxon>
        <taxon>Ascaridoidea</taxon>
        <taxon>Anisakidae</taxon>
        <taxon>Anisakis</taxon>
        <taxon>Anisakis simplex complex</taxon>
    </lineage>
</organism>
<dbReference type="CDD" id="cd18793">
    <property type="entry name" value="SF2_C_SNF"/>
    <property type="match status" value="1"/>
</dbReference>
<feature type="compositionally biased region" description="Low complexity" evidence="6">
    <location>
        <begin position="1566"/>
        <end position="1591"/>
    </location>
</feature>
<accession>A0A158PPK9</accession>
<comment type="subcellular location">
    <subcellularLocation>
        <location evidence="1">Nucleus</location>
    </subcellularLocation>
</comment>
<feature type="compositionally biased region" description="Low complexity" evidence="6">
    <location>
        <begin position="1344"/>
        <end position="1393"/>
    </location>
</feature>
<dbReference type="SMART" id="SM00592">
    <property type="entry name" value="BRK"/>
    <property type="match status" value="2"/>
</dbReference>
<feature type="compositionally biased region" description="Low complexity" evidence="6">
    <location>
        <begin position="2009"/>
        <end position="2143"/>
    </location>
</feature>
<name>A0A158PPK9_ANISI</name>
<dbReference type="Pfam" id="PF00271">
    <property type="entry name" value="Helicase_C"/>
    <property type="match status" value="1"/>
</dbReference>
<feature type="compositionally biased region" description="Acidic residues" evidence="6">
    <location>
        <begin position="540"/>
        <end position="549"/>
    </location>
</feature>
<dbReference type="InterPro" id="IPR037259">
    <property type="entry name" value="BRK_sf"/>
</dbReference>
<evidence type="ECO:0000256" key="6">
    <source>
        <dbReference type="SAM" id="MobiDB-lite"/>
    </source>
</evidence>
<dbReference type="Gene3D" id="3.40.50.10810">
    <property type="entry name" value="Tandem AAA-ATPase domain"/>
    <property type="match status" value="1"/>
</dbReference>
<keyword evidence="2" id="KW-0378">Hydrolase</keyword>
<protein>
    <submittedName>
        <fullName evidence="11">Chromodomain-helicase-DNA-binding protein 6 (inferred by orthology to a human protein)</fullName>
    </submittedName>
</protein>
<dbReference type="InterPro" id="IPR049730">
    <property type="entry name" value="SNF2/RAD54-like_C"/>
</dbReference>
<dbReference type="InterPro" id="IPR014001">
    <property type="entry name" value="Helicase_ATP-bd"/>
</dbReference>
<feature type="region of interest" description="Disordered" evidence="6">
    <location>
        <begin position="1555"/>
        <end position="1661"/>
    </location>
</feature>
<dbReference type="GO" id="GO:0010468">
    <property type="term" value="P:regulation of gene expression"/>
    <property type="evidence" value="ECO:0007669"/>
    <property type="project" value="TreeGrafter"/>
</dbReference>
<feature type="compositionally biased region" description="Basic residues" evidence="6">
    <location>
        <begin position="560"/>
        <end position="574"/>
    </location>
</feature>
<dbReference type="PROSITE" id="PS51194">
    <property type="entry name" value="HELICASE_CTER"/>
    <property type="match status" value="1"/>
</dbReference>
<evidence type="ECO:0000259" key="8">
    <source>
        <dbReference type="PROSITE" id="PS51194"/>
    </source>
</evidence>
<dbReference type="Gene3D" id="3.40.5.120">
    <property type="match status" value="2"/>
</dbReference>
<feature type="compositionally biased region" description="Low complexity" evidence="6">
    <location>
        <begin position="1450"/>
        <end position="1474"/>
    </location>
</feature>
<gene>
    <name evidence="9" type="ORF">ASIM_LOCUS14367</name>
</gene>
<evidence type="ECO:0000256" key="4">
    <source>
        <dbReference type="ARBA" id="ARBA00023163"/>
    </source>
</evidence>
<feature type="region of interest" description="Disordered" evidence="6">
    <location>
        <begin position="2009"/>
        <end position="2145"/>
    </location>
</feature>
<dbReference type="Gene3D" id="3.40.50.300">
    <property type="entry name" value="P-loop containing nucleotide triphosphate hydrolases"/>
    <property type="match status" value="1"/>
</dbReference>
<feature type="compositionally biased region" description="Polar residues" evidence="6">
    <location>
        <begin position="1414"/>
        <end position="1425"/>
    </location>
</feature>
<dbReference type="GO" id="GO:0003682">
    <property type="term" value="F:chromatin binding"/>
    <property type="evidence" value="ECO:0007669"/>
    <property type="project" value="TreeGrafter"/>
</dbReference>
<feature type="region of interest" description="Disordered" evidence="6">
    <location>
        <begin position="1450"/>
        <end position="1478"/>
    </location>
</feature>
<dbReference type="InterPro" id="IPR027417">
    <property type="entry name" value="P-loop_NTPase"/>
</dbReference>
<feature type="domain" description="Helicase C-terminal" evidence="8">
    <location>
        <begin position="246"/>
        <end position="397"/>
    </location>
</feature>
<dbReference type="PANTHER" id="PTHR45623:SF11">
    <property type="entry name" value="KISMET, ISOFORM C"/>
    <property type="match status" value="1"/>
</dbReference>
<dbReference type="Gene3D" id="1.10.10.60">
    <property type="entry name" value="Homeodomain-like"/>
    <property type="match status" value="1"/>
</dbReference>
<feature type="region of interest" description="Disordered" evidence="6">
    <location>
        <begin position="1944"/>
        <end position="1977"/>
    </location>
</feature>
<dbReference type="InterPro" id="IPR006576">
    <property type="entry name" value="BRK_domain"/>
</dbReference>
<feature type="region of interest" description="Disordered" evidence="6">
    <location>
        <begin position="539"/>
        <end position="580"/>
    </location>
</feature>
<dbReference type="CDD" id="cd17995">
    <property type="entry name" value="DEXHc_CHD6_7_8_9"/>
    <property type="match status" value="1"/>
</dbReference>
<evidence type="ECO:0000259" key="7">
    <source>
        <dbReference type="PROSITE" id="PS51192"/>
    </source>
</evidence>
<dbReference type="InterPro" id="IPR000330">
    <property type="entry name" value="SNF2_N"/>
</dbReference>
<keyword evidence="10" id="KW-1185">Reference proteome</keyword>
<feature type="compositionally biased region" description="Gly residues" evidence="6">
    <location>
        <begin position="1229"/>
        <end position="1243"/>
    </location>
</feature>
<feature type="compositionally biased region" description="Low complexity" evidence="6">
    <location>
        <begin position="1629"/>
        <end position="1647"/>
    </location>
</feature>
<dbReference type="GO" id="GO:0016887">
    <property type="term" value="F:ATP hydrolysis activity"/>
    <property type="evidence" value="ECO:0007669"/>
    <property type="project" value="TreeGrafter"/>
</dbReference>
<feature type="region of interest" description="Disordered" evidence="6">
    <location>
        <begin position="1050"/>
        <end position="1081"/>
    </location>
</feature>
<feature type="compositionally biased region" description="Basic and acidic residues" evidence="6">
    <location>
        <begin position="1610"/>
        <end position="1628"/>
    </location>
</feature>
<dbReference type="Pfam" id="PF23078">
    <property type="entry name" value="HTH_CHD6-9"/>
    <property type="match status" value="1"/>
</dbReference>
<dbReference type="SMART" id="SM00487">
    <property type="entry name" value="DEXDc"/>
    <property type="match status" value="1"/>
</dbReference>
<dbReference type="InterPro" id="IPR038718">
    <property type="entry name" value="SNF2-like_sf"/>
</dbReference>
<dbReference type="SUPFAM" id="SSF160481">
    <property type="entry name" value="BRK domain-like"/>
    <property type="match status" value="2"/>
</dbReference>
<proteinExistence type="predicted"/>
<evidence type="ECO:0000256" key="3">
    <source>
        <dbReference type="ARBA" id="ARBA00023015"/>
    </source>
</evidence>
<evidence type="ECO:0000313" key="11">
    <source>
        <dbReference type="WBParaSite" id="ASIM_0001495701-mRNA-1"/>
    </source>
</evidence>
<dbReference type="GO" id="GO:0005524">
    <property type="term" value="F:ATP binding"/>
    <property type="evidence" value="ECO:0007669"/>
    <property type="project" value="InterPro"/>
</dbReference>
<dbReference type="WBParaSite" id="ASIM_0001495701-mRNA-1">
    <property type="protein sequence ID" value="ASIM_0001495701-mRNA-1"/>
    <property type="gene ID" value="ASIM_0001495701"/>
</dbReference>
<dbReference type="PROSITE" id="PS51192">
    <property type="entry name" value="HELICASE_ATP_BIND_1"/>
    <property type="match status" value="1"/>
</dbReference>
<feature type="compositionally biased region" description="Low complexity" evidence="6">
    <location>
        <begin position="1290"/>
        <end position="1319"/>
    </location>
</feature>
<feature type="region of interest" description="Disordered" evidence="6">
    <location>
        <begin position="1843"/>
        <end position="1868"/>
    </location>
</feature>
<evidence type="ECO:0000313" key="9">
    <source>
        <dbReference type="EMBL" id="VDK52169.1"/>
    </source>
</evidence>
<evidence type="ECO:0000256" key="5">
    <source>
        <dbReference type="ARBA" id="ARBA00023242"/>
    </source>
</evidence>
<reference evidence="9 10" key="2">
    <citation type="submission" date="2018-11" db="EMBL/GenBank/DDBJ databases">
        <authorList>
            <consortium name="Pathogen Informatics"/>
        </authorList>
    </citation>
    <scope>NUCLEOTIDE SEQUENCE [LARGE SCALE GENOMIC DNA]</scope>
</reference>
<evidence type="ECO:0000256" key="1">
    <source>
        <dbReference type="ARBA" id="ARBA00004123"/>
    </source>
</evidence>
<dbReference type="GO" id="GO:0003677">
    <property type="term" value="F:DNA binding"/>
    <property type="evidence" value="ECO:0007669"/>
    <property type="project" value="TreeGrafter"/>
</dbReference>
<feature type="compositionally biased region" description="Low complexity" evidence="6">
    <location>
        <begin position="1219"/>
        <end position="1228"/>
    </location>
</feature>
<keyword evidence="3" id="KW-0805">Transcription regulation</keyword>
<evidence type="ECO:0000256" key="2">
    <source>
        <dbReference type="ARBA" id="ARBA00022801"/>
    </source>
</evidence>
<dbReference type="Pfam" id="PF00176">
    <property type="entry name" value="SNF2-rel_dom"/>
    <property type="match status" value="1"/>
</dbReference>
<dbReference type="Proteomes" id="UP000267096">
    <property type="component" value="Unassembled WGS sequence"/>
</dbReference>
<feature type="compositionally biased region" description="Polar residues" evidence="6">
    <location>
        <begin position="1246"/>
        <end position="1256"/>
    </location>
</feature>
<dbReference type="GO" id="GO:0140658">
    <property type="term" value="F:ATP-dependent chromatin remodeler activity"/>
    <property type="evidence" value="ECO:0007669"/>
    <property type="project" value="TreeGrafter"/>
</dbReference>
<dbReference type="InterPro" id="IPR056342">
    <property type="entry name" value="HTH_CHD6-9"/>
</dbReference>
<feature type="domain" description="Helicase ATP-binding" evidence="7">
    <location>
        <begin position="1"/>
        <end position="156"/>
    </location>
</feature>
<keyword evidence="5" id="KW-0539">Nucleus</keyword>
<dbReference type="SUPFAM" id="SSF52540">
    <property type="entry name" value="P-loop containing nucleoside triphosphate hydrolases"/>
    <property type="match status" value="2"/>
</dbReference>
<dbReference type="GO" id="GO:0000785">
    <property type="term" value="C:chromatin"/>
    <property type="evidence" value="ECO:0007669"/>
    <property type="project" value="TreeGrafter"/>
</dbReference>
<dbReference type="InterPro" id="IPR001650">
    <property type="entry name" value="Helicase_C-like"/>
</dbReference>
<feature type="compositionally biased region" description="Low complexity" evidence="6">
    <location>
        <begin position="1071"/>
        <end position="1081"/>
    </location>
</feature>
<keyword evidence="4" id="KW-0804">Transcription</keyword>
<sequence length="2168" mass="230080">MGLGKTVQTICFLQRVYDYGIHGPFLIVVPLSTIHNWQREFETWTDMNAIVYHGSSASRQLIEQSEFYYRTDDLKSSKKGVVKFDALITTFEMVVCDCEILRKINYHVCVIDEAHRLKNRNCLLSFTVEHRLLLTGTPLQNNIEELFSLLNFLEPQQFHSSSAFLEQFGQCQTEDQVQKLQQILKPMMLRRLKEDVEKTLQPKEETIIEVGAEEQILSEMKSVHPDKNEEELYQHALVQSSGKLVLIAKLLPKLRADGHKVLIFSQMVRVLDIIEEFLVAHGYTFERIDGNVRGDLRQTAIDRFSKKDSDRFVFLLCTRAGGLGINLTAADTVIIFDSDWNPQNDLQAQARCHRIGQTKMVKVYRLITCNTYEREMFDKASLKLGLDKAVLQSTTALKDTSQQLSRKEIEELLKKGAYGAIMDESNEDSKFNEEDIETILLRRTTTITLEAGVKGSTFAKASFNSSTNREDIDIDDPNFWSKWAKKANIDTEINQIDKELILLEPRNRKKRLIFGEVSYLAISTIDKFRFEETVYKSEAGDDSEAEESDASSAVATGKGGSRKRGERKNDRKRRREDEEYRPDELAFNKSEYFKVEKLLAQYGWGRWKAMRDASDLKESVSEADIEHISRTLLLHCIREYRGDEKVREFVWRLIVPKGGHVVGKSLSKGKTSTNNLTNVFHEGWAALPEYNPPAFAVDSSFQRHVHRHANKLLVRMHQLHILNTEVRPTLSYFHFIWISFVVVIGSRSEAIMSGTKASEVDLGVDMNEPFVSGWDNECDKSFLIGAHKHGVENYEAMRSDEALCFATKTIETFPTGAELLGRFRRLLMHFQRKRNDALSALTWSKREEAEFMRVLRSYGVKDDPSTIISWARFRQLSPLLEHKSDSELMEQLYCVLSMCTKQLGNEMSTVDLQRALKVVVFRVAIHLFHLYYLFVEPISARKAQKLMHRMNMMRQIHDWADSLPNRNKLLKLCSNEAMPNGWTTEQDNDLFTVVDMNGLDNISANIAHRPAFQKIIRPEEKTLLRRVAEIYTTLQTKKWNGAASIELLEDSDEERSTPLQSRIRRGRKKGATASGSSLSNGGAAMRDLVDVEKEKMRALVHQSFLQRLEQIPLAAAAAMAQGAFLLPQLLGGTGSPSAGGAGGASSAAALSGALGGLPLSAAGSAQQLSNDQQQQQLALLSSLFGIPPSALASLGLSGASLPSSMGAVTSSSSIPSASQSSLLSSTSSAGGGGGSFKSGGSGAGSHPNTPSTSRVCASSAAAATPSTSGANANAIVAANVLSSIIDQHQQHFSQLSQPHQHQQHSASSSSTSGSNTTTTVGGEDALNLSTKRHSVSSSSGGGSSSQSIATATTTATTTPGSMTSTSAPSSSSTTTTTSTTTASNASGTGAAGSVHRTSSTHHHSSSSTSSTSSAKGSQQQTSGVSPSFAGISANITSTSALPASSLVAATTSSSTSGGSHNASSSSATSGSGSANKHHSTSALINTLNFTELLALANLPPGKLFCAEFFFCEFSETRVPVVNVESGLRLTGDEAPKVKNLGQWLSAHPKFVLDIPSGADTAHRSSSHTATATASTPTSTSKHSNDKSSSSSSEKKTSSSSDRLIAGSGSRSKDDTSVTRHSSRSDQSKDASSSKAVASKSSTTALSLEPGEIPKPSCSSSSAAASSTSLGIGSLAEQPVAVFDRTSGQLLSADRWPSIRSLASWLDKHPDCNVHSSSATLAAAVLSKRYNDRLGGEANILAAAAAALNATSSGIGGGASSSASSLEALQMQLMLQQALMNPSLLSLGGLCGYSPLNPYAMLAAATTTSPSVSSSKMSSGNGNLCGLSPGTAAAAANLQSSSMSLPAMPSSSTSSSAQSSSKTSGGVPSSADLLNPMLASLMAAHAAAATSAASSPSNAAALQMQQQMQSLLAFDPSLLFAAQNLVASSSSSMSGLPSPFTSIGAGGLSSHRSSGSSSHTAAVSTSASNHHAHPSSTAAAAASSLLSSSSISSTTSASSQLSNPLVATTTATSSTGITTPTPTRKHSSTPALAISSSLPSSSAASSTTVSSLSTTTASGISANSPVTTVTSSSSSGNSTKQQASSSSSSSSSAAVNSTTTESGSSSGTVDTGSASATTSAANVGATVMSTSTTSSSSARKASSAKGRLNAVLEKLSSSSSLASSPSNQS</sequence>
<dbReference type="GO" id="GO:0042393">
    <property type="term" value="F:histone binding"/>
    <property type="evidence" value="ECO:0007669"/>
    <property type="project" value="TreeGrafter"/>
</dbReference>
<dbReference type="PANTHER" id="PTHR45623">
    <property type="entry name" value="CHROMODOMAIN-HELICASE-DNA-BINDING PROTEIN 3-RELATED-RELATED"/>
    <property type="match status" value="1"/>
</dbReference>
<reference evidence="11" key="1">
    <citation type="submission" date="2016-04" db="UniProtKB">
        <authorList>
            <consortium name="WormBaseParasite"/>
        </authorList>
    </citation>
    <scope>IDENTIFICATION</scope>
</reference>
<dbReference type="Pfam" id="PF07533">
    <property type="entry name" value="BRK"/>
    <property type="match status" value="2"/>
</dbReference>
<feature type="region of interest" description="Disordered" evidence="6">
    <location>
        <begin position="1219"/>
        <end position="1256"/>
    </location>
</feature>
<dbReference type="SMART" id="SM00490">
    <property type="entry name" value="HELICc"/>
    <property type="match status" value="1"/>
</dbReference>
<dbReference type="GO" id="GO:0005634">
    <property type="term" value="C:nucleus"/>
    <property type="evidence" value="ECO:0007669"/>
    <property type="project" value="UniProtKB-SubCell"/>
</dbReference>